<dbReference type="Pfam" id="PF01535">
    <property type="entry name" value="PPR"/>
    <property type="match status" value="3"/>
</dbReference>
<reference evidence="5 6" key="1">
    <citation type="submission" date="2020-09" db="EMBL/GenBank/DDBJ databases">
        <title>De no assembly of potato wild relative species, Solanum commersonii.</title>
        <authorList>
            <person name="Cho K."/>
        </authorList>
    </citation>
    <scope>NUCLEOTIDE SEQUENCE [LARGE SCALE GENOMIC DNA]</scope>
    <source>
        <strain evidence="5">LZ3.2</strain>
        <tissue evidence="5">Leaf</tissue>
    </source>
</reference>
<sequence length="551" mass="62216">MQSVVLGQNSEGVKYRLEPTVLISHVCGIRVTDPAVLLTWMKAIGHKKCSLGSSSRLFSSSVHWISPLHYQGRNSPRPDAPIERDGTSEQVPRKRKYISHESAVNLIKQEKDALRALEIFNKVSDQKGFNHNNSTYAVLLHRLAVCKKFETVEAIIHQMKYETCKFHEGVFTNLMKHYSRSSLHEKVLEMFDAILPIVREKPSLNAISTCLNLLIEAKQIELAKEFLLNVQKHLDLKPNTCIFNILVKYHCKKGDVDAAFVVVEEMRKSRVSHPNLITYSTLMDGLCCCGRLQDALDLFEKMLAKDQIPPDALTYNILINAFCRAGRVDRARNIIGFMRKNGCQPNIVNYTSLMNGFCKEGRVGDAKEVFHEMKGVGLKPDVVGYTTLINSFCRAGKVDEGIELLEEMKDKGCKADDVTIKIILGGLCRASRSSEAFDMLERLPYDGVHLSKESYRIVLNFLCKEGELEKAMNLLGLMLARRFVPHFATSNELIVQLCEAGKAADAALALFGLLEMSFKPEPRTWSMLIDVICRERKLLPAFQLLDELVLY</sequence>
<dbReference type="PANTHER" id="PTHR47936:SF1">
    <property type="entry name" value="PENTATRICOPEPTIDE REPEAT-CONTAINING PROTEIN GUN1, CHLOROPLASTIC"/>
    <property type="match status" value="1"/>
</dbReference>
<keyword evidence="6" id="KW-1185">Reference proteome</keyword>
<feature type="repeat" description="PPR" evidence="3">
    <location>
        <begin position="311"/>
        <end position="345"/>
    </location>
</feature>
<feature type="repeat" description="PPR" evidence="3">
    <location>
        <begin position="381"/>
        <end position="415"/>
    </location>
</feature>
<dbReference type="AlphaFoldDB" id="A0A9J5ZKT4"/>
<evidence type="ECO:0000256" key="3">
    <source>
        <dbReference type="PROSITE-ProRule" id="PRU00708"/>
    </source>
</evidence>
<feature type="repeat" description="PPR" evidence="3">
    <location>
        <begin position="275"/>
        <end position="309"/>
    </location>
</feature>
<dbReference type="SUPFAM" id="SSF48452">
    <property type="entry name" value="TPR-like"/>
    <property type="match status" value="1"/>
</dbReference>
<dbReference type="GO" id="GO:0010019">
    <property type="term" value="P:chloroplast-nucleus signaling pathway"/>
    <property type="evidence" value="ECO:0007669"/>
    <property type="project" value="TreeGrafter"/>
</dbReference>
<feature type="repeat" description="PPR" evidence="3">
    <location>
        <begin position="239"/>
        <end position="273"/>
    </location>
</feature>
<name>A0A9J5ZKT4_SOLCO</name>
<comment type="caution">
    <text evidence="5">The sequence shown here is derived from an EMBL/GenBank/DDBJ whole genome shotgun (WGS) entry which is preliminary data.</text>
</comment>
<evidence type="ECO:0000256" key="2">
    <source>
        <dbReference type="ARBA" id="ARBA00022737"/>
    </source>
</evidence>
<gene>
    <name evidence="5" type="ORF">H5410_024021</name>
</gene>
<evidence type="ECO:0000313" key="6">
    <source>
        <dbReference type="Proteomes" id="UP000824120"/>
    </source>
</evidence>
<dbReference type="Gene3D" id="1.25.40.10">
    <property type="entry name" value="Tetratricopeptide repeat domain"/>
    <property type="match status" value="3"/>
</dbReference>
<evidence type="ECO:0000256" key="4">
    <source>
        <dbReference type="SAM" id="MobiDB-lite"/>
    </source>
</evidence>
<dbReference type="PROSITE" id="PS51375">
    <property type="entry name" value="PPR"/>
    <property type="match status" value="6"/>
</dbReference>
<comment type="similarity">
    <text evidence="1">Belongs to the PPR family. P subfamily.</text>
</comment>
<dbReference type="EMBL" id="JACXVP010000004">
    <property type="protein sequence ID" value="KAG5612740.1"/>
    <property type="molecule type" value="Genomic_DNA"/>
</dbReference>
<organism evidence="5 6">
    <name type="scientific">Solanum commersonii</name>
    <name type="common">Commerson's wild potato</name>
    <name type="synonym">Commerson's nightshade</name>
    <dbReference type="NCBI Taxonomy" id="4109"/>
    <lineage>
        <taxon>Eukaryota</taxon>
        <taxon>Viridiplantae</taxon>
        <taxon>Streptophyta</taxon>
        <taxon>Embryophyta</taxon>
        <taxon>Tracheophyta</taxon>
        <taxon>Spermatophyta</taxon>
        <taxon>Magnoliopsida</taxon>
        <taxon>eudicotyledons</taxon>
        <taxon>Gunneridae</taxon>
        <taxon>Pentapetalae</taxon>
        <taxon>asterids</taxon>
        <taxon>lamiids</taxon>
        <taxon>Solanales</taxon>
        <taxon>Solanaceae</taxon>
        <taxon>Solanoideae</taxon>
        <taxon>Solaneae</taxon>
        <taxon>Solanum</taxon>
    </lineage>
</organism>
<dbReference type="NCBIfam" id="TIGR00756">
    <property type="entry name" value="PPR"/>
    <property type="match status" value="6"/>
</dbReference>
<proteinExistence type="inferred from homology"/>
<feature type="region of interest" description="Disordered" evidence="4">
    <location>
        <begin position="70"/>
        <end position="94"/>
    </location>
</feature>
<dbReference type="PANTHER" id="PTHR47936">
    <property type="entry name" value="PPR_LONG DOMAIN-CONTAINING PROTEIN"/>
    <property type="match status" value="1"/>
</dbReference>
<accession>A0A9J5ZKT4</accession>
<dbReference type="Proteomes" id="UP000824120">
    <property type="component" value="Chromosome 4"/>
</dbReference>
<dbReference type="Pfam" id="PF13041">
    <property type="entry name" value="PPR_2"/>
    <property type="match status" value="3"/>
</dbReference>
<feature type="repeat" description="PPR" evidence="3">
    <location>
        <begin position="346"/>
        <end position="380"/>
    </location>
</feature>
<dbReference type="GO" id="GO:0009507">
    <property type="term" value="C:chloroplast"/>
    <property type="evidence" value="ECO:0007669"/>
    <property type="project" value="TreeGrafter"/>
</dbReference>
<protein>
    <recommendedName>
        <fullName evidence="7">Pentatricopeptide repeat-containing protein</fullName>
    </recommendedName>
</protein>
<dbReference type="GO" id="GO:0031930">
    <property type="term" value="P:mitochondria-nucleus signaling pathway"/>
    <property type="evidence" value="ECO:0007669"/>
    <property type="project" value="TreeGrafter"/>
</dbReference>
<dbReference type="InterPro" id="IPR002885">
    <property type="entry name" value="PPR_rpt"/>
</dbReference>
<keyword evidence="2" id="KW-0677">Repeat</keyword>
<evidence type="ECO:0000256" key="1">
    <source>
        <dbReference type="ARBA" id="ARBA00007626"/>
    </source>
</evidence>
<dbReference type="OrthoDB" id="185373at2759"/>
<evidence type="ECO:0008006" key="7">
    <source>
        <dbReference type="Google" id="ProtNLM"/>
    </source>
</evidence>
<evidence type="ECO:0000313" key="5">
    <source>
        <dbReference type="EMBL" id="KAG5612740.1"/>
    </source>
</evidence>
<dbReference type="InterPro" id="IPR011990">
    <property type="entry name" value="TPR-like_helical_dom_sf"/>
</dbReference>
<feature type="repeat" description="PPR" evidence="3">
    <location>
        <begin position="451"/>
        <end position="485"/>
    </location>
</feature>